<reference evidence="1" key="2">
    <citation type="journal article" date="2015" name="Fish Shellfish Immunol.">
        <title>Early steps in the European eel (Anguilla anguilla)-Vibrio vulnificus interaction in the gills: Role of the RtxA13 toxin.</title>
        <authorList>
            <person name="Callol A."/>
            <person name="Pajuelo D."/>
            <person name="Ebbesson L."/>
            <person name="Teles M."/>
            <person name="MacKenzie S."/>
            <person name="Amaro C."/>
        </authorList>
    </citation>
    <scope>NUCLEOTIDE SEQUENCE</scope>
</reference>
<dbReference type="AlphaFoldDB" id="A0A0E9U5V9"/>
<evidence type="ECO:0000313" key="1">
    <source>
        <dbReference type="EMBL" id="JAH61221.1"/>
    </source>
</evidence>
<protein>
    <submittedName>
        <fullName evidence="1">Uncharacterized protein</fullName>
    </submittedName>
</protein>
<organism evidence="1">
    <name type="scientific">Anguilla anguilla</name>
    <name type="common">European freshwater eel</name>
    <name type="synonym">Muraena anguilla</name>
    <dbReference type="NCBI Taxonomy" id="7936"/>
    <lineage>
        <taxon>Eukaryota</taxon>
        <taxon>Metazoa</taxon>
        <taxon>Chordata</taxon>
        <taxon>Craniata</taxon>
        <taxon>Vertebrata</taxon>
        <taxon>Euteleostomi</taxon>
        <taxon>Actinopterygii</taxon>
        <taxon>Neopterygii</taxon>
        <taxon>Teleostei</taxon>
        <taxon>Anguilliformes</taxon>
        <taxon>Anguillidae</taxon>
        <taxon>Anguilla</taxon>
    </lineage>
</organism>
<sequence length="27" mass="2919">MCQMVTAVSVRALTGLMSRCCVLTKES</sequence>
<dbReference type="EMBL" id="GBXM01047356">
    <property type="protein sequence ID" value="JAH61221.1"/>
    <property type="molecule type" value="Transcribed_RNA"/>
</dbReference>
<proteinExistence type="predicted"/>
<accession>A0A0E9U5V9</accession>
<reference evidence="1" key="1">
    <citation type="submission" date="2014-11" db="EMBL/GenBank/DDBJ databases">
        <authorList>
            <person name="Amaro Gonzalez C."/>
        </authorList>
    </citation>
    <scope>NUCLEOTIDE SEQUENCE</scope>
</reference>
<name>A0A0E9U5V9_ANGAN</name>